<dbReference type="Proteomes" id="UP001283361">
    <property type="component" value="Unassembled WGS sequence"/>
</dbReference>
<evidence type="ECO:0000313" key="1">
    <source>
        <dbReference type="EMBL" id="KAK3791123.1"/>
    </source>
</evidence>
<accession>A0AAE1ANT2</accession>
<reference evidence="1" key="1">
    <citation type="journal article" date="2023" name="G3 (Bethesda)">
        <title>A reference genome for the long-term kleptoplast-retaining sea slug Elysia crispata morphotype clarki.</title>
        <authorList>
            <person name="Eastman K.E."/>
            <person name="Pendleton A.L."/>
            <person name="Shaikh M.A."/>
            <person name="Suttiyut T."/>
            <person name="Ogas R."/>
            <person name="Tomko P."/>
            <person name="Gavelis G."/>
            <person name="Widhalm J.R."/>
            <person name="Wisecaver J.H."/>
        </authorList>
    </citation>
    <scope>NUCLEOTIDE SEQUENCE</scope>
    <source>
        <strain evidence="1">ECLA1</strain>
    </source>
</reference>
<comment type="caution">
    <text evidence="1">The sequence shown here is derived from an EMBL/GenBank/DDBJ whole genome shotgun (WGS) entry which is preliminary data.</text>
</comment>
<gene>
    <name evidence="1" type="ORF">RRG08_010523</name>
</gene>
<organism evidence="1 2">
    <name type="scientific">Elysia crispata</name>
    <name type="common">lettuce slug</name>
    <dbReference type="NCBI Taxonomy" id="231223"/>
    <lineage>
        <taxon>Eukaryota</taxon>
        <taxon>Metazoa</taxon>
        <taxon>Spiralia</taxon>
        <taxon>Lophotrochozoa</taxon>
        <taxon>Mollusca</taxon>
        <taxon>Gastropoda</taxon>
        <taxon>Heterobranchia</taxon>
        <taxon>Euthyneura</taxon>
        <taxon>Panpulmonata</taxon>
        <taxon>Sacoglossa</taxon>
        <taxon>Placobranchoidea</taxon>
        <taxon>Plakobranchidae</taxon>
        <taxon>Elysia</taxon>
    </lineage>
</organism>
<evidence type="ECO:0000313" key="2">
    <source>
        <dbReference type="Proteomes" id="UP001283361"/>
    </source>
</evidence>
<keyword evidence="2" id="KW-1185">Reference proteome</keyword>
<dbReference type="EMBL" id="JAWDGP010001486">
    <property type="protein sequence ID" value="KAK3791123.1"/>
    <property type="molecule type" value="Genomic_DNA"/>
</dbReference>
<sequence length="102" mass="10700">MPSTPHGKRSGVENLAATAMKLSELTDVGPTSAEPLPRMTKLWNYCDLHQPAGSSSGSCLVKPGAAQVPSISSSPLFPVPSPLIRSLNALNMSKEKTQTKAV</sequence>
<name>A0AAE1ANT2_9GAST</name>
<proteinExistence type="predicted"/>
<dbReference type="AlphaFoldDB" id="A0AAE1ANT2"/>
<protein>
    <submittedName>
        <fullName evidence="1">Uncharacterized protein</fullName>
    </submittedName>
</protein>